<keyword evidence="14 20" id="KW-0012">Acyltransferase</keyword>
<evidence type="ECO:0000256" key="13">
    <source>
        <dbReference type="ARBA" id="ARBA00023264"/>
    </source>
</evidence>
<dbReference type="GO" id="GO:0006656">
    <property type="term" value="P:phosphatidylcholine biosynthetic process"/>
    <property type="evidence" value="ECO:0007669"/>
    <property type="project" value="TreeGrafter"/>
</dbReference>
<dbReference type="EMBL" id="JAKMXF010000298">
    <property type="protein sequence ID" value="KAI6652573.1"/>
    <property type="molecule type" value="Genomic_DNA"/>
</dbReference>
<dbReference type="EC" id="2.3.1.23" evidence="16"/>
<evidence type="ECO:0000256" key="1">
    <source>
        <dbReference type="ARBA" id="ARBA00004141"/>
    </source>
</evidence>
<evidence type="ECO:0000256" key="19">
    <source>
        <dbReference type="SAM" id="Phobius"/>
    </source>
</evidence>
<dbReference type="AlphaFoldDB" id="A0AAV7JU99"/>
<evidence type="ECO:0000256" key="15">
    <source>
        <dbReference type="ARBA" id="ARBA00025707"/>
    </source>
</evidence>
<evidence type="ECO:0000256" key="16">
    <source>
        <dbReference type="ARBA" id="ARBA00026120"/>
    </source>
</evidence>
<sequence>MDTLVSAMNMMDLAIPFARILNIEDIPARIIITLLTNILISALFTNLIQKTSINAQHYFNGLIGVIAMYYCFGTQIWHVVIDAILFTALIKTLGGQLSTVIITWITVLPHLLYGYYHIVMSGIEARTIYWTMPHCVLTLKLLGLSIDLFSTRQVKSKQNSLEKAPLETENISILEVFGFVFFYPTSLVGPQVQFRRYKDFVDGKLYERDRIKRNIPYGINRFIAGIVAGLFFSILVPYVPINHLVSKEFASSTLLYKLSYTALRHFIALKQYYTVWLFCEAACVFTGVSYKSEDKEGSVDWSSCAGVKLIPLETAYNTQMVVESFNVTTNEWAMQYVYKRFKFLNNKLLSQLITLLFISLWHGFYVGYYLCSFWQIPILLLEKIVTPLLLLSKQPKHARYIAYALGVIYRYHTVSIPFTFFQLLTWERCWAFSSAIQHCLFIEYAIAIPIFIVLTSMRRKPKKRAENSTD</sequence>
<dbReference type="InterPro" id="IPR004299">
    <property type="entry name" value="MBOAT_fam"/>
</dbReference>
<dbReference type="GO" id="GO:0047184">
    <property type="term" value="F:1-acylglycerophosphocholine O-acyltransferase activity"/>
    <property type="evidence" value="ECO:0007669"/>
    <property type="project" value="UniProtKB-EC"/>
</dbReference>
<keyword evidence="7 19" id="KW-0812">Transmembrane</keyword>
<protein>
    <recommendedName>
        <fullName evidence="18">Lysophospholipid acyltransferase 5</fullName>
        <ecNumber evidence="16">2.3.1.23</ecNumber>
        <ecNumber evidence="17">2.3.1.n6</ecNumber>
    </recommendedName>
</protein>
<evidence type="ECO:0000256" key="4">
    <source>
        <dbReference type="ARBA" id="ARBA00010323"/>
    </source>
</evidence>
<feature type="transmembrane region" description="Helical" evidence="19">
    <location>
        <begin position="26"/>
        <end position="45"/>
    </location>
</feature>
<comment type="caution">
    <text evidence="20">The sequence shown here is derived from an EMBL/GenBank/DDBJ whole genome shotgun (WGS) entry which is preliminary data.</text>
</comment>
<organism evidence="20 21">
    <name type="scientific">Oopsacas minuta</name>
    <dbReference type="NCBI Taxonomy" id="111878"/>
    <lineage>
        <taxon>Eukaryota</taxon>
        <taxon>Metazoa</taxon>
        <taxon>Porifera</taxon>
        <taxon>Hexactinellida</taxon>
        <taxon>Hexasterophora</taxon>
        <taxon>Lyssacinosida</taxon>
        <taxon>Leucopsacidae</taxon>
        <taxon>Oopsacas</taxon>
    </lineage>
</organism>
<feature type="transmembrane region" description="Helical" evidence="19">
    <location>
        <begin position="403"/>
        <end position="424"/>
    </location>
</feature>
<keyword evidence="6" id="KW-0808">Transferase</keyword>
<gene>
    <name evidence="20" type="ORF">LOD99_4358</name>
</gene>
<evidence type="ECO:0000256" key="14">
    <source>
        <dbReference type="ARBA" id="ARBA00023315"/>
    </source>
</evidence>
<keyword evidence="11 19" id="KW-0472">Membrane</keyword>
<dbReference type="GO" id="GO:0071617">
    <property type="term" value="F:lysophospholipid acyltransferase activity"/>
    <property type="evidence" value="ECO:0007669"/>
    <property type="project" value="TreeGrafter"/>
</dbReference>
<dbReference type="GO" id="GO:0030258">
    <property type="term" value="P:lipid modification"/>
    <property type="evidence" value="ECO:0007669"/>
    <property type="project" value="TreeGrafter"/>
</dbReference>
<comment type="pathway">
    <text evidence="15">Phospholipid metabolism.</text>
</comment>
<dbReference type="PANTHER" id="PTHR13906:SF14">
    <property type="entry name" value="LYSOPHOSPHOLIPID ACYLTRANSFERASE 5"/>
    <property type="match status" value="1"/>
</dbReference>
<feature type="transmembrane region" description="Helical" evidence="19">
    <location>
        <begin position="348"/>
        <end position="368"/>
    </location>
</feature>
<keyword evidence="12" id="KW-0594">Phospholipid biosynthesis</keyword>
<evidence type="ECO:0000256" key="11">
    <source>
        <dbReference type="ARBA" id="ARBA00023136"/>
    </source>
</evidence>
<feature type="transmembrane region" description="Helical" evidence="19">
    <location>
        <begin position="97"/>
        <end position="116"/>
    </location>
</feature>
<evidence type="ECO:0000313" key="20">
    <source>
        <dbReference type="EMBL" id="KAI6652573.1"/>
    </source>
</evidence>
<keyword evidence="5" id="KW-0444">Lipid biosynthesis</keyword>
<evidence type="ECO:0000256" key="18">
    <source>
        <dbReference type="ARBA" id="ARBA00039721"/>
    </source>
</evidence>
<keyword evidence="21" id="KW-1185">Reference proteome</keyword>
<dbReference type="InterPro" id="IPR049941">
    <property type="entry name" value="LPLAT_7/PORCN-like"/>
</dbReference>
<evidence type="ECO:0000256" key="12">
    <source>
        <dbReference type="ARBA" id="ARBA00023209"/>
    </source>
</evidence>
<keyword evidence="10" id="KW-0443">Lipid metabolism</keyword>
<dbReference type="Pfam" id="PF03062">
    <property type="entry name" value="MBOAT"/>
    <property type="match status" value="1"/>
</dbReference>
<evidence type="ECO:0000256" key="7">
    <source>
        <dbReference type="ARBA" id="ARBA00022692"/>
    </source>
</evidence>
<evidence type="ECO:0000256" key="17">
    <source>
        <dbReference type="ARBA" id="ARBA00038923"/>
    </source>
</evidence>
<dbReference type="PANTHER" id="PTHR13906">
    <property type="entry name" value="PORCUPINE"/>
    <property type="match status" value="1"/>
</dbReference>
<feature type="transmembrane region" description="Helical" evidence="19">
    <location>
        <begin position="430"/>
        <end position="454"/>
    </location>
</feature>
<dbReference type="EC" id="2.3.1.n6" evidence="17"/>
<evidence type="ECO:0000256" key="9">
    <source>
        <dbReference type="ARBA" id="ARBA00022989"/>
    </source>
</evidence>
<evidence type="ECO:0000256" key="2">
    <source>
        <dbReference type="ARBA" id="ARBA00004240"/>
    </source>
</evidence>
<evidence type="ECO:0000256" key="10">
    <source>
        <dbReference type="ARBA" id="ARBA00023098"/>
    </source>
</evidence>
<comment type="pathway">
    <text evidence="3">Lipid metabolism; phospholipid metabolism.</text>
</comment>
<dbReference type="Proteomes" id="UP001165289">
    <property type="component" value="Unassembled WGS sequence"/>
</dbReference>
<dbReference type="GO" id="GO:0005783">
    <property type="term" value="C:endoplasmic reticulum"/>
    <property type="evidence" value="ECO:0007669"/>
    <property type="project" value="UniProtKB-SubCell"/>
</dbReference>
<feature type="transmembrane region" description="Helical" evidence="19">
    <location>
        <begin position="57"/>
        <end position="77"/>
    </location>
</feature>
<keyword evidence="8" id="KW-0256">Endoplasmic reticulum</keyword>
<dbReference type="GO" id="GO:0016020">
    <property type="term" value="C:membrane"/>
    <property type="evidence" value="ECO:0007669"/>
    <property type="project" value="UniProtKB-SubCell"/>
</dbReference>
<accession>A0AAV7JU99</accession>
<evidence type="ECO:0000256" key="8">
    <source>
        <dbReference type="ARBA" id="ARBA00022824"/>
    </source>
</evidence>
<reference evidence="20 21" key="1">
    <citation type="journal article" date="2023" name="BMC Biol.">
        <title>The compact genome of the sponge Oopsacas minuta (Hexactinellida) is lacking key metazoan core genes.</title>
        <authorList>
            <person name="Santini S."/>
            <person name="Schenkelaars Q."/>
            <person name="Jourda C."/>
            <person name="Duchesne M."/>
            <person name="Belahbib H."/>
            <person name="Rocher C."/>
            <person name="Selva M."/>
            <person name="Riesgo A."/>
            <person name="Vervoort M."/>
            <person name="Leys S.P."/>
            <person name="Kodjabachian L."/>
            <person name="Le Bivic A."/>
            <person name="Borchiellini C."/>
            <person name="Claverie J.M."/>
            <person name="Renard E."/>
        </authorList>
    </citation>
    <scope>NUCLEOTIDE SEQUENCE [LARGE SCALE GENOMIC DNA]</scope>
    <source>
        <strain evidence="20">SPO-2</strain>
    </source>
</reference>
<keyword evidence="9 19" id="KW-1133">Transmembrane helix</keyword>
<proteinExistence type="inferred from homology"/>
<evidence type="ECO:0000256" key="3">
    <source>
        <dbReference type="ARBA" id="ARBA00005074"/>
    </source>
</evidence>
<evidence type="ECO:0000313" key="21">
    <source>
        <dbReference type="Proteomes" id="UP001165289"/>
    </source>
</evidence>
<evidence type="ECO:0000256" key="6">
    <source>
        <dbReference type="ARBA" id="ARBA00022679"/>
    </source>
</evidence>
<keyword evidence="13" id="KW-1208">Phospholipid metabolism</keyword>
<feature type="transmembrane region" description="Helical" evidence="19">
    <location>
        <begin position="218"/>
        <end position="239"/>
    </location>
</feature>
<comment type="subcellular location">
    <subcellularLocation>
        <location evidence="2">Endoplasmic reticulum</location>
    </subcellularLocation>
    <subcellularLocation>
        <location evidence="1">Membrane</location>
        <topology evidence="1">Multi-pass membrane protein</topology>
    </subcellularLocation>
</comment>
<name>A0AAV7JU99_9METZ</name>
<comment type="similarity">
    <text evidence="4">Belongs to the membrane-bound acyltransferase family.</text>
</comment>
<evidence type="ECO:0000256" key="5">
    <source>
        <dbReference type="ARBA" id="ARBA00022516"/>
    </source>
</evidence>